<feature type="region of interest" description="Disordered" evidence="1">
    <location>
        <begin position="164"/>
        <end position="194"/>
    </location>
</feature>
<gene>
    <name evidence="3" type="ORF">L227DRAFT_608617</name>
</gene>
<feature type="transmembrane region" description="Helical" evidence="2">
    <location>
        <begin position="201"/>
        <end position="226"/>
    </location>
</feature>
<feature type="compositionally biased region" description="Low complexity" evidence="1">
    <location>
        <begin position="293"/>
        <end position="309"/>
    </location>
</feature>
<keyword evidence="2" id="KW-0472">Membrane</keyword>
<sequence length="349" mass="37703">MFTPTVVYRRETRNITVVDDADIPWPIRPIDFPAPDDEIVPYLNEAWQGELNDQTLTEITLPLTFSYTFTGTQRVALYGVALPRLNETVATAKYTLDDRPPVVLQPANVLDTLTNAVFFSADDLSAGSHTLTVEVNAGPSYPYVVDYLQYESFDANPAVPSFSTTSSLTTSTNAPPSSTPSTTAATSPTSAPSVASASNNVGVIIGGVIGGLALLCIMVVALVWHLHRQRSQDGIRKASIFSADCMVQPPSRPLPAHAPVPVKIHPYKMTKTMPTSRASTVITAYYSDVKSASCTSSPTSTPVSERPPTIRLEPPSRIAPSSYRGGRWHVPSFHDAYELFGSPPAYSLK</sequence>
<dbReference type="AlphaFoldDB" id="A0A5C2SHP4"/>
<evidence type="ECO:0000256" key="2">
    <source>
        <dbReference type="SAM" id="Phobius"/>
    </source>
</evidence>
<evidence type="ECO:0000313" key="3">
    <source>
        <dbReference type="EMBL" id="RPD63365.1"/>
    </source>
</evidence>
<protein>
    <recommendedName>
        <fullName evidence="5">Mid2 domain-containing protein</fullName>
    </recommendedName>
</protein>
<name>A0A5C2SHP4_9APHY</name>
<accession>A0A5C2SHP4</accession>
<proteinExistence type="predicted"/>
<dbReference type="OrthoDB" id="2756615at2759"/>
<dbReference type="EMBL" id="ML122256">
    <property type="protein sequence ID" value="RPD63365.1"/>
    <property type="molecule type" value="Genomic_DNA"/>
</dbReference>
<evidence type="ECO:0000256" key="1">
    <source>
        <dbReference type="SAM" id="MobiDB-lite"/>
    </source>
</evidence>
<keyword evidence="4" id="KW-1185">Reference proteome</keyword>
<dbReference type="Proteomes" id="UP000313359">
    <property type="component" value="Unassembled WGS sequence"/>
</dbReference>
<evidence type="ECO:0000313" key="4">
    <source>
        <dbReference type="Proteomes" id="UP000313359"/>
    </source>
</evidence>
<keyword evidence="2" id="KW-1133">Transmembrane helix</keyword>
<dbReference type="Gene3D" id="2.60.120.260">
    <property type="entry name" value="Galactose-binding domain-like"/>
    <property type="match status" value="1"/>
</dbReference>
<feature type="region of interest" description="Disordered" evidence="1">
    <location>
        <begin position="293"/>
        <end position="318"/>
    </location>
</feature>
<organism evidence="3 4">
    <name type="scientific">Lentinus tigrinus ALCF2SS1-6</name>
    <dbReference type="NCBI Taxonomy" id="1328759"/>
    <lineage>
        <taxon>Eukaryota</taxon>
        <taxon>Fungi</taxon>
        <taxon>Dikarya</taxon>
        <taxon>Basidiomycota</taxon>
        <taxon>Agaricomycotina</taxon>
        <taxon>Agaricomycetes</taxon>
        <taxon>Polyporales</taxon>
        <taxon>Polyporaceae</taxon>
        <taxon>Lentinus</taxon>
    </lineage>
</organism>
<reference evidence="3" key="1">
    <citation type="journal article" date="2018" name="Genome Biol. Evol.">
        <title>Genomics and development of Lentinus tigrinus, a white-rot wood-decaying mushroom with dimorphic fruiting bodies.</title>
        <authorList>
            <person name="Wu B."/>
            <person name="Xu Z."/>
            <person name="Knudson A."/>
            <person name="Carlson A."/>
            <person name="Chen N."/>
            <person name="Kovaka S."/>
            <person name="LaButti K."/>
            <person name="Lipzen A."/>
            <person name="Pennachio C."/>
            <person name="Riley R."/>
            <person name="Schakwitz W."/>
            <person name="Umezawa K."/>
            <person name="Ohm R.A."/>
            <person name="Grigoriev I.V."/>
            <person name="Nagy L.G."/>
            <person name="Gibbons J."/>
            <person name="Hibbett D."/>
        </authorList>
    </citation>
    <scope>NUCLEOTIDE SEQUENCE [LARGE SCALE GENOMIC DNA]</scope>
    <source>
        <strain evidence="3">ALCF2SS1-6</strain>
    </source>
</reference>
<evidence type="ECO:0008006" key="5">
    <source>
        <dbReference type="Google" id="ProtNLM"/>
    </source>
</evidence>
<keyword evidence="2" id="KW-0812">Transmembrane</keyword>